<dbReference type="Gene3D" id="1.20.1600.10">
    <property type="entry name" value="Outer membrane efflux proteins (OEP)"/>
    <property type="match status" value="1"/>
</dbReference>
<evidence type="ECO:0000256" key="9">
    <source>
        <dbReference type="RuleBase" id="RU362097"/>
    </source>
</evidence>
<evidence type="ECO:0000256" key="1">
    <source>
        <dbReference type="ARBA" id="ARBA00004370"/>
    </source>
</evidence>
<keyword evidence="5 9" id="KW-0732">Signal</keyword>
<evidence type="ECO:0000256" key="4">
    <source>
        <dbReference type="ARBA" id="ARBA00022692"/>
    </source>
</evidence>
<dbReference type="NCBIfam" id="TIGR01845">
    <property type="entry name" value="outer_NodT"/>
    <property type="match status" value="1"/>
</dbReference>
<gene>
    <name evidence="10" type="ORF">WM40_07575</name>
</gene>
<reference evidence="10 11" key="1">
    <citation type="submission" date="2015-03" db="EMBL/GenBank/DDBJ databases">
        <title>Draft Genome Sequence of Burkholderia andropogonis type strain ICMP2807, isolated from Sorghum bicolor.</title>
        <authorList>
            <person name="Lopes-Santos L."/>
            <person name="Castro D.B."/>
            <person name="Ottoboni L.M."/>
            <person name="Park D."/>
            <person name="Weirc B.S."/>
            <person name="Destefano S.A."/>
        </authorList>
    </citation>
    <scope>NUCLEOTIDE SEQUENCE [LARGE SCALE GENOMIC DNA]</scope>
    <source>
        <strain evidence="10 11">ICMP2807</strain>
    </source>
</reference>
<dbReference type="Gene3D" id="2.20.200.10">
    <property type="entry name" value="Outer membrane efflux proteins (OEP)"/>
    <property type="match status" value="1"/>
</dbReference>
<dbReference type="AlphaFoldDB" id="A0A0F5K250"/>
<dbReference type="Proteomes" id="UP000033618">
    <property type="component" value="Unassembled WGS sequence"/>
</dbReference>
<comment type="subcellular location">
    <subcellularLocation>
        <location evidence="9">Cell membrane</location>
        <topology evidence="9">Lipid-anchor</topology>
    </subcellularLocation>
    <subcellularLocation>
        <location evidence="1">Membrane</location>
    </subcellularLocation>
</comment>
<evidence type="ECO:0000256" key="7">
    <source>
        <dbReference type="ARBA" id="ARBA00023139"/>
    </source>
</evidence>
<dbReference type="SUPFAM" id="SSF56954">
    <property type="entry name" value="Outer membrane efflux proteins (OEP)"/>
    <property type="match status" value="1"/>
</dbReference>
<dbReference type="InterPro" id="IPR010131">
    <property type="entry name" value="MdtP/NodT-like"/>
</dbReference>
<dbReference type="GO" id="GO:0005886">
    <property type="term" value="C:plasma membrane"/>
    <property type="evidence" value="ECO:0007669"/>
    <property type="project" value="UniProtKB-SubCell"/>
</dbReference>
<dbReference type="EMBL" id="LAQU01000006">
    <property type="protein sequence ID" value="KKB63964.1"/>
    <property type="molecule type" value="Genomic_DNA"/>
</dbReference>
<feature type="signal peptide" evidence="9">
    <location>
        <begin position="1"/>
        <end position="31"/>
    </location>
</feature>
<evidence type="ECO:0000256" key="6">
    <source>
        <dbReference type="ARBA" id="ARBA00023136"/>
    </source>
</evidence>
<evidence type="ECO:0000256" key="2">
    <source>
        <dbReference type="ARBA" id="ARBA00007613"/>
    </source>
</evidence>
<evidence type="ECO:0000256" key="3">
    <source>
        <dbReference type="ARBA" id="ARBA00022452"/>
    </source>
</evidence>
<comment type="caution">
    <text evidence="10">The sequence shown here is derived from an EMBL/GenBank/DDBJ whole genome shotgun (WGS) entry which is preliminary data.</text>
</comment>
<dbReference type="PANTHER" id="PTHR30203:SF20">
    <property type="entry name" value="MULTIDRUG RESISTANCE OUTER MEMBRANE PROTEIN MDTP-RELATED"/>
    <property type="match status" value="1"/>
</dbReference>
<dbReference type="OrthoDB" id="9770517at2"/>
<keyword evidence="6 9" id="KW-0472">Membrane</keyword>
<dbReference type="PATRIC" id="fig|28092.6.peg.1792"/>
<keyword evidence="11" id="KW-1185">Reference proteome</keyword>
<keyword evidence="7 9" id="KW-0564">Palmitate</keyword>
<sequence length="492" mass="52708">MTAIRFTRPVLRVALLASTVASLTLSGCANYAGIHSDKQPAALSHFDTAQSLPLQGGNWPTMQWATTFGDPQLQALIDEGIANSPTIAEAQARLNQAAAYTGNAAAALLPHVNANYSLKRELYSGKALYPPPYGGNWYTENNLAATASYELDLWGKNRNGLKQAISQERAALAETQEAKLTLAVSIAQAYSALARQYALLDVAKRELQQRQDIGSISRTRFDAGLDTQVETRTSEADMATARTQISQLEGAIVVTRYQLAALLGKGPDRGLQIAVPALATIGTSDAYALPADLPANLISRRPDIVAARWRVEAAMSGIKVAKANFYPNLNLSAAFGFDAFGFGNFLKFGSRQIQAGPAIDLPIFDAGALRAQLKDRYASFDNAVASYDSTLVQSLNDVATQVAQIRSTEHQQADAQSAYDAAQKAYDLAVIRYKGGLSTQLQVLSADQALLQQRQTVVTLDAQRRDQQIGLIKALGGGFDANADMPGSKPAL</sequence>
<evidence type="ECO:0000256" key="8">
    <source>
        <dbReference type="ARBA" id="ARBA00023288"/>
    </source>
</evidence>
<dbReference type="PROSITE" id="PS51257">
    <property type="entry name" value="PROKAR_LIPOPROTEIN"/>
    <property type="match status" value="1"/>
</dbReference>
<dbReference type="GO" id="GO:0015562">
    <property type="term" value="F:efflux transmembrane transporter activity"/>
    <property type="evidence" value="ECO:0007669"/>
    <property type="project" value="InterPro"/>
</dbReference>
<evidence type="ECO:0000313" key="11">
    <source>
        <dbReference type="Proteomes" id="UP000033618"/>
    </source>
</evidence>
<dbReference type="Pfam" id="PF02321">
    <property type="entry name" value="OEP"/>
    <property type="match status" value="2"/>
</dbReference>
<feature type="chain" id="PRO_5001436167" evidence="9">
    <location>
        <begin position="32"/>
        <end position="492"/>
    </location>
</feature>
<keyword evidence="3 9" id="KW-1134">Transmembrane beta strand</keyword>
<keyword evidence="8 9" id="KW-0449">Lipoprotein</keyword>
<dbReference type="RefSeq" id="WP_046152602.1">
    <property type="nucleotide sequence ID" value="NZ_CADFGU010000002.1"/>
</dbReference>
<accession>A0A0F5K250</accession>
<comment type="similarity">
    <text evidence="2 9">Belongs to the outer membrane factor (OMF) (TC 1.B.17) family.</text>
</comment>
<keyword evidence="4 9" id="KW-0812">Transmembrane</keyword>
<dbReference type="STRING" id="28092.WM40_07575"/>
<dbReference type="InterPro" id="IPR003423">
    <property type="entry name" value="OMP_efflux"/>
</dbReference>
<evidence type="ECO:0000256" key="5">
    <source>
        <dbReference type="ARBA" id="ARBA00022729"/>
    </source>
</evidence>
<protein>
    <submittedName>
        <fullName evidence="10">MarR family transcriptional regulator</fullName>
    </submittedName>
</protein>
<proteinExistence type="inferred from homology"/>
<dbReference type="PANTHER" id="PTHR30203">
    <property type="entry name" value="OUTER MEMBRANE CATION EFFLUX PROTEIN"/>
    <property type="match status" value="1"/>
</dbReference>
<evidence type="ECO:0000313" key="10">
    <source>
        <dbReference type="EMBL" id="KKB63964.1"/>
    </source>
</evidence>
<organism evidence="10 11">
    <name type="scientific">Robbsia andropogonis</name>
    <dbReference type="NCBI Taxonomy" id="28092"/>
    <lineage>
        <taxon>Bacteria</taxon>
        <taxon>Pseudomonadati</taxon>
        <taxon>Pseudomonadota</taxon>
        <taxon>Betaproteobacteria</taxon>
        <taxon>Burkholderiales</taxon>
        <taxon>Burkholderiaceae</taxon>
        <taxon>Robbsia</taxon>
    </lineage>
</organism>
<name>A0A0F5K250_9BURK</name>